<sequence length="109" mass="12104">MQRTRLDEQVLSSGGSLIRWAGNPWRRVSLLAITLLVAFFFGNAISAIAGALALLDPMAAFACVLFGELLIRQRPRLLRQADRLWLGLIDMLRIGFLSGLILDGFRFSS</sequence>
<name>A0A524RKK3_9CHRO</name>
<protein>
    <submittedName>
        <fullName evidence="3">DUF565 domain-containing protein</fullName>
    </submittedName>
</protein>
<proteinExistence type="inferred from homology"/>
<comment type="similarity">
    <text evidence="1">Belongs to the ycf20 family.</text>
</comment>
<gene>
    <name evidence="3" type="ORF">ERJ67_11515</name>
</gene>
<dbReference type="InterPro" id="IPR007572">
    <property type="entry name" value="Uncharacterised_Ycf20"/>
</dbReference>
<keyword evidence="2" id="KW-1133">Transmembrane helix</keyword>
<feature type="transmembrane region" description="Helical" evidence="2">
    <location>
        <begin position="28"/>
        <end position="45"/>
    </location>
</feature>
<feature type="transmembrane region" description="Helical" evidence="2">
    <location>
        <begin position="51"/>
        <end position="71"/>
    </location>
</feature>
<evidence type="ECO:0000256" key="2">
    <source>
        <dbReference type="SAM" id="Phobius"/>
    </source>
</evidence>
<dbReference type="EMBL" id="SRMO01000096">
    <property type="protein sequence ID" value="TGG90140.1"/>
    <property type="molecule type" value="Genomic_DNA"/>
</dbReference>
<keyword evidence="2" id="KW-0812">Transmembrane</keyword>
<dbReference type="Proteomes" id="UP000317990">
    <property type="component" value="Unassembled WGS sequence"/>
</dbReference>
<feature type="transmembrane region" description="Helical" evidence="2">
    <location>
        <begin position="83"/>
        <end position="102"/>
    </location>
</feature>
<dbReference type="Pfam" id="PF04483">
    <property type="entry name" value="DUF565"/>
    <property type="match status" value="1"/>
</dbReference>
<dbReference type="AlphaFoldDB" id="A0A524RKK3"/>
<reference evidence="3 4" key="1">
    <citation type="journal article" date="2019" name="mSystems">
        <title>Life at home and on the roam: Genomic adaptions reflect the dual lifestyle of an intracellular, facultative symbiont.</title>
        <authorList>
            <person name="Burgsdorf I."/>
        </authorList>
    </citation>
    <scope>NUCLEOTIDE SEQUENCE [LARGE SCALE GENOMIC DNA]</scope>
    <source>
        <strain evidence="3">277cV</strain>
    </source>
</reference>
<evidence type="ECO:0000313" key="4">
    <source>
        <dbReference type="Proteomes" id="UP000317990"/>
    </source>
</evidence>
<comment type="caution">
    <text evidence="3">The sequence shown here is derived from an EMBL/GenBank/DDBJ whole genome shotgun (WGS) entry which is preliminary data.</text>
</comment>
<organism evidence="3 4">
    <name type="scientific">Aphanocapsa feldmannii 277cV</name>
    <dbReference type="NCBI Taxonomy" id="2507553"/>
    <lineage>
        <taxon>Bacteria</taxon>
        <taxon>Bacillati</taxon>
        <taxon>Cyanobacteriota</taxon>
        <taxon>Cyanophyceae</taxon>
        <taxon>Oscillatoriophycideae</taxon>
        <taxon>Chroococcales</taxon>
        <taxon>Microcystaceae</taxon>
        <taxon>Aphanocapsa</taxon>
    </lineage>
</organism>
<evidence type="ECO:0000256" key="1">
    <source>
        <dbReference type="ARBA" id="ARBA00009846"/>
    </source>
</evidence>
<keyword evidence="2" id="KW-0472">Membrane</keyword>
<evidence type="ECO:0000313" key="3">
    <source>
        <dbReference type="EMBL" id="TGG90140.1"/>
    </source>
</evidence>
<accession>A0A524RKK3</accession>